<evidence type="ECO:0000256" key="1">
    <source>
        <dbReference type="ARBA" id="ARBA00004141"/>
    </source>
</evidence>
<evidence type="ECO:0000256" key="6">
    <source>
        <dbReference type="ARBA" id="ARBA00025595"/>
    </source>
</evidence>
<keyword evidence="11" id="KW-1185">Reference proteome</keyword>
<dbReference type="Proteomes" id="UP000814003">
    <property type="component" value="Unassembled WGS sequence"/>
</dbReference>
<dbReference type="InterPro" id="IPR007267">
    <property type="entry name" value="GtrA_DPMS_TM"/>
</dbReference>
<comment type="subcellular location">
    <subcellularLocation>
        <location evidence="1">Membrane</location>
        <topology evidence="1">Multi-pass membrane protein</topology>
    </subcellularLocation>
</comment>
<comment type="similarity">
    <text evidence="7">Belongs to the gtrA family.</text>
</comment>
<gene>
    <name evidence="10" type="ORF">GIW56_18715</name>
</gene>
<feature type="transmembrane region" description="Helical" evidence="8">
    <location>
        <begin position="36"/>
        <end position="56"/>
    </location>
</feature>
<dbReference type="RefSeq" id="WP_200660973.1">
    <property type="nucleotide sequence ID" value="NZ_WKED01000036.1"/>
</dbReference>
<feature type="transmembrane region" description="Helical" evidence="8">
    <location>
        <begin position="12"/>
        <end position="30"/>
    </location>
</feature>
<dbReference type="PIRSF" id="PIRSF006298">
    <property type="entry name" value="GtrA_prd"/>
    <property type="match status" value="1"/>
</dbReference>
<evidence type="ECO:0000256" key="8">
    <source>
        <dbReference type="SAM" id="Phobius"/>
    </source>
</evidence>
<dbReference type="InterPro" id="IPR016480">
    <property type="entry name" value="Glc_translocase_bactprenl-link"/>
</dbReference>
<keyword evidence="3 8" id="KW-0812">Transmembrane</keyword>
<evidence type="ECO:0000313" key="10">
    <source>
        <dbReference type="EMBL" id="MCF5108875.1"/>
    </source>
</evidence>
<reference evidence="10 11" key="1">
    <citation type="submission" date="2019-11" db="EMBL/GenBank/DDBJ databases">
        <title>Epiphytic Pseudomonas syringae from cherry orchards.</title>
        <authorList>
            <person name="Hulin M.T."/>
        </authorList>
    </citation>
    <scope>NUCLEOTIDE SEQUENCE [LARGE SCALE GENOMIC DNA]</scope>
    <source>
        <strain evidence="10 11">PA-6-5B</strain>
    </source>
</reference>
<name>A0ABS9FBU6_9PSED</name>
<dbReference type="InterPro" id="IPR051401">
    <property type="entry name" value="GtrA_CellWall_Glycosyl"/>
</dbReference>
<feature type="domain" description="GtrA/DPMS transmembrane" evidence="9">
    <location>
        <begin position="7"/>
        <end position="116"/>
    </location>
</feature>
<dbReference type="EMBL" id="WKED01000036">
    <property type="protein sequence ID" value="MCF5108875.1"/>
    <property type="molecule type" value="Genomic_DNA"/>
</dbReference>
<comment type="function">
    <text evidence="6 7">Involved in O antigen modification. Involved in the translocation of bactoprenol-linked glucose across the cytoplasmic membrane.</text>
</comment>
<organism evidence="10 11">
    <name type="scientific">Pseudomonas gessardii</name>
    <dbReference type="NCBI Taxonomy" id="78544"/>
    <lineage>
        <taxon>Bacteria</taxon>
        <taxon>Pseudomonadati</taxon>
        <taxon>Pseudomonadota</taxon>
        <taxon>Gammaproteobacteria</taxon>
        <taxon>Pseudomonadales</taxon>
        <taxon>Pseudomonadaceae</taxon>
        <taxon>Pseudomonas</taxon>
    </lineage>
</organism>
<keyword evidence="4 8" id="KW-1133">Transmembrane helix</keyword>
<proteinExistence type="inferred from homology"/>
<dbReference type="PANTHER" id="PTHR38459">
    <property type="entry name" value="PROPHAGE BACTOPRENOL-LINKED GLUCOSE TRANSLOCASE HOMOLOG"/>
    <property type="match status" value="1"/>
</dbReference>
<dbReference type="PANTHER" id="PTHR38459:SF1">
    <property type="entry name" value="PROPHAGE BACTOPRENOL-LINKED GLUCOSE TRANSLOCASE HOMOLOG"/>
    <property type="match status" value="1"/>
</dbReference>
<sequence>MRTVFFRYVSVGLVNTVIHWGIFAAVFYLLGANQAVSNFLGFAAAVTFSFFANARFTFDADATAGRYVIYVAFMGALAVIFGFLAEFWMLPPIVTLILFSAVSLVCGFAYARLVVFTKGDES</sequence>
<keyword evidence="5 8" id="KW-0472">Membrane</keyword>
<accession>A0ABS9FBU6</accession>
<protein>
    <recommendedName>
        <fullName evidence="7">Bactoprenol-linked glucose translocase</fullName>
    </recommendedName>
</protein>
<evidence type="ECO:0000256" key="3">
    <source>
        <dbReference type="ARBA" id="ARBA00022692"/>
    </source>
</evidence>
<evidence type="ECO:0000313" key="11">
    <source>
        <dbReference type="Proteomes" id="UP000814003"/>
    </source>
</evidence>
<feature type="transmembrane region" description="Helical" evidence="8">
    <location>
        <begin position="68"/>
        <end position="90"/>
    </location>
</feature>
<evidence type="ECO:0000256" key="2">
    <source>
        <dbReference type="ARBA" id="ARBA00022448"/>
    </source>
</evidence>
<keyword evidence="2 7" id="KW-0813">Transport</keyword>
<dbReference type="Pfam" id="PF04138">
    <property type="entry name" value="GtrA_DPMS_TM"/>
    <property type="match status" value="1"/>
</dbReference>
<evidence type="ECO:0000256" key="7">
    <source>
        <dbReference type="PIRNR" id="PIRNR006298"/>
    </source>
</evidence>
<feature type="transmembrane region" description="Helical" evidence="8">
    <location>
        <begin position="96"/>
        <end position="115"/>
    </location>
</feature>
<evidence type="ECO:0000256" key="5">
    <source>
        <dbReference type="ARBA" id="ARBA00023136"/>
    </source>
</evidence>
<evidence type="ECO:0000259" key="9">
    <source>
        <dbReference type="Pfam" id="PF04138"/>
    </source>
</evidence>
<evidence type="ECO:0000256" key="4">
    <source>
        <dbReference type="ARBA" id="ARBA00022989"/>
    </source>
</evidence>
<comment type="caution">
    <text evidence="10">The sequence shown here is derived from an EMBL/GenBank/DDBJ whole genome shotgun (WGS) entry which is preliminary data.</text>
</comment>